<protein>
    <submittedName>
        <fullName evidence="3">Uncharacterized protein</fullName>
    </submittedName>
</protein>
<dbReference type="AlphaFoldDB" id="A0AAV5FME5"/>
<keyword evidence="2" id="KW-0067">ATP-binding</keyword>
<reference evidence="3" key="1">
    <citation type="journal article" date="2018" name="DNA Res.">
        <title>Multiple hybrid de novo genome assembly of finger millet, an orphan allotetraploid crop.</title>
        <authorList>
            <person name="Hatakeyama M."/>
            <person name="Aluri S."/>
            <person name="Balachadran M.T."/>
            <person name="Sivarajan S.R."/>
            <person name="Patrignani A."/>
            <person name="Gruter S."/>
            <person name="Poveda L."/>
            <person name="Shimizu-Inatsugi R."/>
            <person name="Baeten J."/>
            <person name="Francoijs K.J."/>
            <person name="Nataraja K.N."/>
            <person name="Reddy Y.A.N."/>
            <person name="Phadnis S."/>
            <person name="Ravikumar R.L."/>
            <person name="Schlapbach R."/>
            <person name="Sreeman S.M."/>
            <person name="Shimizu K.K."/>
        </authorList>
    </citation>
    <scope>NUCLEOTIDE SEQUENCE</scope>
</reference>
<evidence type="ECO:0000256" key="1">
    <source>
        <dbReference type="ARBA" id="ARBA00022741"/>
    </source>
</evidence>
<proteinExistence type="predicted"/>
<keyword evidence="1" id="KW-0547">Nucleotide-binding</keyword>
<dbReference type="EMBL" id="BQKI01000088">
    <property type="protein sequence ID" value="GJN35446.1"/>
    <property type="molecule type" value="Genomic_DNA"/>
</dbReference>
<dbReference type="Gene3D" id="1.10.510.10">
    <property type="entry name" value="Transferase(Phosphotransferase) domain 1"/>
    <property type="match status" value="1"/>
</dbReference>
<dbReference type="Proteomes" id="UP001054889">
    <property type="component" value="Unassembled WGS sequence"/>
</dbReference>
<accession>A0AAV5FME5</accession>
<comment type="caution">
    <text evidence="3">The sequence shown here is derived from an EMBL/GenBank/DDBJ whole genome shotgun (WGS) entry which is preliminary data.</text>
</comment>
<sequence length="167" mass="18920">MLLEITCGHRLMVVIDEDVIHLAQWVCRSHYGRGTIVDAANARLNGEFNITEMEMETVMVVGLWCVHLDRNLRLSIRQGVNVLWSEMTVPRLPPRMLMVTFLPLSDAFYYLSSVAIGTNNSSTGKDTIETSTLLEIRSTLLHESSVNQIDIICFFHRDIHPAGHNII</sequence>
<evidence type="ECO:0000256" key="2">
    <source>
        <dbReference type="ARBA" id="ARBA00022840"/>
    </source>
</evidence>
<reference evidence="3" key="2">
    <citation type="submission" date="2021-12" db="EMBL/GenBank/DDBJ databases">
        <title>Resequencing data analysis of finger millet.</title>
        <authorList>
            <person name="Hatakeyama M."/>
            <person name="Aluri S."/>
            <person name="Balachadran M.T."/>
            <person name="Sivarajan S.R."/>
            <person name="Poveda L."/>
            <person name="Shimizu-Inatsugi R."/>
            <person name="Schlapbach R."/>
            <person name="Sreeman S.M."/>
            <person name="Shimizu K.K."/>
        </authorList>
    </citation>
    <scope>NUCLEOTIDE SEQUENCE</scope>
</reference>
<keyword evidence="4" id="KW-1185">Reference proteome</keyword>
<dbReference type="PANTHER" id="PTHR27007">
    <property type="match status" value="1"/>
</dbReference>
<dbReference type="GO" id="GO:0005524">
    <property type="term" value="F:ATP binding"/>
    <property type="evidence" value="ECO:0007669"/>
    <property type="project" value="UniProtKB-KW"/>
</dbReference>
<evidence type="ECO:0000313" key="4">
    <source>
        <dbReference type="Proteomes" id="UP001054889"/>
    </source>
</evidence>
<organism evidence="3 4">
    <name type="scientific">Eleusine coracana subsp. coracana</name>
    <dbReference type="NCBI Taxonomy" id="191504"/>
    <lineage>
        <taxon>Eukaryota</taxon>
        <taxon>Viridiplantae</taxon>
        <taxon>Streptophyta</taxon>
        <taxon>Embryophyta</taxon>
        <taxon>Tracheophyta</taxon>
        <taxon>Spermatophyta</taxon>
        <taxon>Magnoliopsida</taxon>
        <taxon>Liliopsida</taxon>
        <taxon>Poales</taxon>
        <taxon>Poaceae</taxon>
        <taxon>PACMAD clade</taxon>
        <taxon>Chloridoideae</taxon>
        <taxon>Cynodonteae</taxon>
        <taxon>Eleusininae</taxon>
        <taxon>Eleusine</taxon>
    </lineage>
</organism>
<gene>
    <name evidence="3" type="primary">gb24224</name>
    <name evidence="3" type="ORF">PR202_gb24224</name>
</gene>
<evidence type="ECO:0000313" key="3">
    <source>
        <dbReference type="EMBL" id="GJN35446.1"/>
    </source>
</evidence>
<name>A0AAV5FME5_ELECO</name>
<dbReference type="InterPro" id="IPR050528">
    <property type="entry name" value="L-type_Lectin-RKs"/>
</dbReference>